<reference evidence="2 3" key="1">
    <citation type="submission" date="2019-07" db="EMBL/GenBank/DDBJ databases">
        <title>Rhodotorula toruloides NBRC10032 genome sequencing.</title>
        <authorList>
            <person name="Shida Y."/>
            <person name="Takaku H."/>
            <person name="Ogasawara W."/>
            <person name="Mori K."/>
        </authorList>
    </citation>
    <scope>NUCLEOTIDE SEQUENCE [LARGE SCALE GENOMIC DNA]</scope>
    <source>
        <strain evidence="2 3">NBRC10032</strain>
    </source>
</reference>
<evidence type="ECO:0000256" key="1">
    <source>
        <dbReference type="SAM" id="MobiDB-lite"/>
    </source>
</evidence>
<name>A0A511KLX4_RHOTO</name>
<organism evidence="2 3">
    <name type="scientific">Rhodotorula toruloides</name>
    <name type="common">Yeast</name>
    <name type="synonym">Rhodosporidium toruloides</name>
    <dbReference type="NCBI Taxonomy" id="5286"/>
    <lineage>
        <taxon>Eukaryota</taxon>
        <taxon>Fungi</taxon>
        <taxon>Dikarya</taxon>
        <taxon>Basidiomycota</taxon>
        <taxon>Pucciniomycotina</taxon>
        <taxon>Microbotryomycetes</taxon>
        <taxon>Sporidiobolales</taxon>
        <taxon>Sporidiobolaceae</taxon>
        <taxon>Rhodotorula</taxon>
    </lineage>
</organism>
<dbReference type="InterPro" id="IPR006461">
    <property type="entry name" value="PLAC_motif_containing"/>
</dbReference>
<comment type="caution">
    <text evidence="2">The sequence shown here is derived from an EMBL/GenBank/DDBJ whole genome shotgun (WGS) entry which is preliminary data.</text>
</comment>
<dbReference type="Proteomes" id="UP000321518">
    <property type="component" value="Unassembled WGS sequence"/>
</dbReference>
<dbReference type="NCBIfam" id="TIGR01571">
    <property type="entry name" value="A_thal_Cys_rich"/>
    <property type="match status" value="1"/>
</dbReference>
<feature type="region of interest" description="Disordered" evidence="1">
    <location>
        <begin position="161"/>
        <end position="182"/>
    </location>
</feature>
<feature type="region of interest" description="Disordered" evidence="1">
    <location>
        <begin position="1"/>
        <end position="38"/>
    </location>
</feature>
<accession>A0A511KLX4</accession>
<dbReference type="EMBL" id="BJWK01000014">
    <property type="protein sequence ID" value="GEM11382.1"/>
    <property type="molecule type" value="Genomic_DNA"/>
</dbReference>
<dbReference type="PANTHER" id="PTHR15907">
    <property type="entry name" value="DUF614 FAMILY PROTEIN-RELATED"/>
    <property type="match status" value="1"/>
</dbReference>
<gene>
    <name evidence="2" type="ORF">Rt10032_c14g5399</name>
</gene>
<sequence length="207" mass="22666">MSVASEKPAIMQQPSAAAPMTLTNDAPPAANAAPAGQPRDWSTGVCGCLDGDFGGFCLSCWCPCIVYSQYKSRLDHLNATGRAMPPDQVESFGTPGVLWLALNCCAGFAWILDFMARDEIRRRYNIRGDGVTDCLTSCCCLPCAQRQHHRELLVEEQHQWGADGTQQHAPTSNGTQQHAPTLEQHYPAMYEQANQQQYTTHAPPPTD</sequence>
<proteinExistence type="predicted"/>
<dbReference type="AlphaFoldDB" id="A0A511KLX4"/>
<dbReference type="OrthoDB" id="1045822at2759"/>
<evidence type="ECO:0000313" key="3">
    <source>
        <dbReference type="Proteomes" id="UP000321518"/>
    </source>
</evidence>
<feature type="compositionally biased region" description="Polar residues" evidence="1">
    <location>
        <begin position="164"/>
        <end position="179"/>
    </location>
</feature>
<protein>
    <submittedName>
        <fullName evidence="2">Cys-rich family protein</fullName>
    </submittedName>
</protein>
<feature type="compositionally biased region" description="Low complexity" evidence="1">
    <location>
        <begin position="26"/>
        <end position="35"/>
    </location>
</feature>
<dbReference type="Pfam" id="PF04749">
    <property type="entry name" value="PLAC8"/>
    <property type="match status" value="1"/>
</dbReference>
<evidence type="ECO:0000313" key="2">
    <source>
        <dbReference type="EMBL" id="GEM11382.1"/>
    </source>
</evidence>